<name>A0ACD5GTN8_9CYAN</name>
<dbReference type="Proteomes" id="UP000095472">
    <property type="component" value="Chromosome"/>
</dbReference>
<accession>A0ACD5GTN8</accession>
<organism evidence="1 2">
    <name type="scientific">Desertifilum tharense IPPAS B-1220</name>
    <dbReference type="NCBI Taxonomy" id="1781255"/>
    <lineage>
        <taxon>Bacteria</taxon>
        <taxon>Bacillati</taxon>
        <taxon>Cyanobacteriota</taxon>
        <taxon>Cyanophyceae</taxon>
        <taxon>Desertifilales</taxon>
        <taxon>Desertifilaceae</taxon>
        <taxon>Desertifilum</taxon>
    </lineage>
</organism>
<proteinExistence type="predicted"/>
<evidence type="ECO:0000313" key="2">
    <source>
        <dbReference type="Proteomes" id="UP000095472"/>
    </source>
</evidence>
<evidence type="ECO:0000313" key="1">
    <source>
        <dbReference type="EMBL" id="XPM63960.1"/>
    </source>
</evidence>
<gene>
    <name evidence="1" type="ORF">BH720_033495</name>
</gene>
<sequence length="92" mass="9856">MTEETERVSHEGETASESLPDSVASTIAIEPAEVSPFPQPLIEVSTLPAATGKTETQTNIEEEKAIPIEEESSETSLETNSADIPIEDKQGE</sequence>
<keyword evidence="2" id="KW-1185">Reference proteome</keyword>
<reference evidence="1 2" key="1">
    <citation type="journal article" date="2016" name="Genome Announc.">
        <title>Draft Genome Sequence of the Thermotolerant Cyanobacterium Desertifilum sp. IPPAS B-1220.</title>
        <authorList>
            <person name="Mironov K.S."/>
            <person name="Sinetova M.A."/>
            <person name="Bolatkhan K."/>
            <person name="Zayadan B.K."/>
            <person name="Ustinova V.V."/>
            <person name="Kupriyanova E.V."/>
            <person name="Skrypnik A.N."/>
            <person name="Gogoleva N.E."/>
            <person name="Gogolev Y.V."/>
            <person name="Los D.A."/>
        </authorList>
    </citation>
    <scope>NUCLEOTIDE SEQUENCE [LARGE SCALE GENOMIC DNA]</scope>
    <source>
        <strain evidence="1 2">IPPAS B-1220</strain>
    </source>
</reference>
<protein>
    <submittedName>
        <fullName evidence="1">Uncharacterized protein</fullName>
    </submittedName>
</protein>
<dbReference type="EMBL" id="CP182909">
    <property type="protein sequence ID" value="XPM63960.1"/>
    <property type="molecule type" value="Genomic_DNA"/>
</dbReference>